<evidence type="ECO:0000256" key="1">
    <source>
        <dbReference type="ARBA" id="ARBA00004477"/>
    </source>
</evidence>
<feature type="transmembrane region" description="Helical" evidence="6">
    <location>
        <begin position="38"/>
        <end position="59"/>
    </location>
</feature>
<keyword evidence="2 6" id="KW-0812">Transmembrane</keyword>
<dbReference type="Pfam" id="PF11779">
    <property type="entry name" value="SPT_ssu-like"/>
    <property type="match status" value="1"/>
</dbReference>
<evidence type="ECO:0000256" key="3">
    <source>
        <dbReference type="ARBA" id="ARBA00022824"/>
    </source>
</evidence>
<dbReference type="OrthoDB" id="202672at2759"/>
<evidence type="ECO:0000313" key="7">
    <source>
        <dbReference type="EMBL" id="TFK96497.1"/>
    </source>
</evidence>
<evidence type="ECO:0000313" key="8">
    <source>
        <dbReference type="Proteomes" id="UP000305067"/>
    </source>
</evidence>
<keyword evidence="5 6" id="KW-0472">Membrane</keyword>
<sequence>EHRNARAPKSALAQILWRPWVWFESTFALSMLEDWEKVLLLTIFGSLLLLVITGLFKYLPQHILIMRSRAAYYLLGSE</sequence>
<keyword evidence="8" id="KW-1185">Reference proteome</keyword>
<dbReference type="GO" id="GO:0005789">
    <property type="term" value="C:endoplasmic reticulum membrane"/>
    <property type="evidence" value="ECO:0007669"/>
    <property type="project" value="UniProtKB-SubCell"/>
</dbReference>
<dbReference type="STRING" id="1884261.A0A5C3Q5S3"/>
<dbReference type="Proteomes" id="UP000305067">
    <property type="component" value="Unassembled WGS sequence"/>
</dbReference>
<reference evidence="7 8" key="1">
    <citation type="journal article" date="2019" name="Nat. Ecol. Evol.">
        <title>Megaphylogeny resolves global patterns of mushroom evolution.</title>
        <authorList>
            <person name="Varga T."/>
            <person name="Krizsan K."/>
            <person name="Foldi C."/>
            <person name="Dima B."/>
            <person name="Sanchez-Garcia M."/>
            <person name="Sanchez-Ramirez S."/>
            <person name="Szollosi G.J."/>
            <person name="Szarkandi J.G."/>
            <person name="Papp V."/>
            <person name="Albert L."/>
            <person name="Andreopoulos W."/>
            <person name="Angelini C."/>
            <person name="Antonin V."/>
            <person name="Barry K.W."/>
            <person name="Bougher N.L."/>
            <person name="Buchanan P."/>
            <person name="Buyck B."/>
            <person name="Bense V."/>
            <person name="Catcheside P."/>
            <person name="Chovatia M."/>
            <person name="Cooper J."/>
            <person name="Damon W."/>
            <person name="Desjardin D."/>
            <person name="Finy P."/>
            <person name="Geml J."/>
            <person name="Haridas S."/>
            <person name="Hughes K."/>
            <person name="Justo A."/>
            <person name="Karasinski D."/>
            <person name="Kautmanova I."/>
            <person name="Kiss B."/>
            <person name="Kocsube S."/>
            <person name="Kotiranta H."/>
            <person name="LaButti K.M."/>
            <person name="Lechner B.E."/>
            <person name="Liimatainen K."/>
            <person name="Lipzen A."/>
            <person name="Lukacs Z."/>
            <person name="Mihaltcheva S."/>
            <person name="Morgado L.N."/>
            <person name="Niskanen T."/>
            <person name="Noordeloos M.E."/>
            <person name="Ohm R.A."/>
            <person name="Ortiz-Santana B."/>
            <person name="Ovrebo C."/>
            <person name="Racz N."/>
            <person name="Riley R."/>
            <person name="Savchenko A."/>
            <person name="Shiryaev A."/>
            <person name="Soop K."/>
            <person name="Spirin V."/>
            <person name="Szebenyi C."/>
            <person name="Tomsovsky M."/>
            <person name="Tulloss R.E."/>
            <person name="Uehling J."/>
            <person name="Grigoriev I.V."/>
            <person name="Vagvolgyi C."/>
            <person name="Papp T."/>
            <person name="Martin F.M."/>
            <person name="Miettinen O."/>
            <person name="Hibbett D.S."/>
            <person name="Nagy L.G."/>
        </authorList>
    </citation>
    <scope>NUCLEOTIDE SEQUENCE [LARGE SCALE GENOMIC DNA]</scope>
    <source>
        <strain evidence="7 8">CBS 309.79</strain>
    </source>
</reference>
<organism evidence="7 8">
    <name type="scientific">Pterulicium gracile</name>
    <dbReference type="NCBI Taxonomy" id="1884261"/>
    <lineage>
        <taxon>Eukaryota</taxon>
        <taxon>Fungi</taxon>
        <taxon>Dikarya</taxon>
        <taxon>Basidiomycota</taxon>
        <taxon>Agaricomycotina</taxon>
        <taxon>Agaricomycetes</taxon>
        <taxon>Agaricomycetidae</taxon>
        <taxon>Agaricales</taxon>
        <taxon>Pleurotineae</taxon>
        <taxon>Pterulaceae</taxon>
        <taxon>Pterulicium</taxon>
    </lineage>
</organism>
<evidence type="ECO:0000256" key="4">
    <source>
        <dbReference type="ARBA" id="ARBA00022989"/>
    </source>
</evidence>
<evidence type="ECO:0000256" key="5">
    <source>
        <dbReference type="ARBA" id="ARBA00023136"/>
    </source>
</evidence>
<dbReference type="EMBL" id="ML178859">
    <property type="protein sequence ID" value="TFK96497.1"/>
    <property type="molecule type" value="Genomic_DNA"/>
</dbReference>
<evidence type="ECO:0000256" key="6">
    <source>
        <dbReference type="SAM" id="Phobius"/>
    </source>
</evidence>
<gene>
    <name evidence="7" type="ORF">BDV98DRAFT_493651</name>
</gene>
<feature type="non-terminal residue" evidence="7">
    <location>
        <position position="78"/>
    </location>
</feature>
<keyword evidence="4 6" id="KW-1133">Transmembrane helix</keyword>
<dbReference type="InterPro" id="IPR024512">
    <property type="entry name" value="Ser_palmitoyltrfase_ssu-like"/>
</dbReference>
<accession>A0A5C3Q5S3</accession>
<proteinExistence type="predicted"/>
<name>A0A5C3Q5S3_9AGAR</name>
<feature type="non-terminal residue" evidence="7">
    <location>
        <position position="1"/>
    </location>
</feature>
<dbReference type="AlphaFoldDB" id="A0A5C3Q5S3"/>
<comment type="subcellular location">
    <subcellularLocation>
        <location evidence="1">Endoplasmic reticulum membrane</location>
        <topology evidence="1">Multi-pass membrane protein</topology>
    </subcellularLocation>
</comment>
<protein>
    <submittedName>
        <fullName evidence="7">Uncharacterized protein</fullName>
    </submittedName>
</protein>
<keyword evidence="3" id="KW-0256">Endoplasmic reticulum</keyword>
<evidence type="ECO:0000256" key="2">
    <source>
        <dbReference type="ARBA" id="ARBA00022692"/>
    </source>
</evidence>